<evidence type="ECO:0000313" key="2">
    <source>
        <dbReference type="EMBL" id="KAL0957727.1"/>
    </source>
</evidence>
<gene>
    <name evidence="2" type="ORF">HGRIS_001507</name>
</gene>
<name>A0ABR3JQI8_9AGAR</name>
<accession>A0ABR3JQI8</accession>
<organism evidence="2 3">
    <name type="scientific">Hohenbuehelia grisea</name>
    <dbReference type="NCBI Taxonomy" id="104357"/>
    <lineage>
        <taxon>Eukaryota</taxon>
        <taxon>Fungi</taxon>
        <taxon>Dikarya</taxon>
        <taxon>Basidiomycota</taxon>
        <taxon>Agaricomycotina</taxon>
        <taxon>Agaricomycetes</taxon>
        <taxon>Agaricomycetidae</taxon>
        <taxon>Agaricales</taxon>
        <taxon>Pleurotineae</taxon>
        <taxon>Pleurotaceae</taxon>
        <taxon>Hohenbuehelia</taxon>
    </lineage>
</organism>
<dbReference type="EMBL" id="JASNQZ010000005">
    <property type="protein sequence ID" value="KAL0957727.1"/>
    <property type="molecule type" value="Genomic_DNA"/>
</dbReference>
<sequence length="218" mass="23585">MDLQTDVVLTAFQSRPQDPFSVELRSLRPCPDQFLKVRPAALTASATSLSLCDPSHSGTSSPHARGPACSLPGHSLTPALSPLAYVPPLAIGLGTAPPPFLTPIHFHPAPYSSFVTPARPPPRASRLWPEADRLCAASLVRQSSRASPIFYRCGRTCAPSNFAQCLFTSRFPSIFPSATRHQHPYTQHPRKPSSKSPRPPSRSPVPASAHSLRNADER</sequence>
<keyword evidence="3" id="KW-1185">Reference proteome</keyword>
<feature type="region of interest" description="Disordered" evidence="1">
    <location>
        <begin position="178"/>
        <end position="218"/>
    </location>
</feature>
<reference evidence="3" key="1">
    <citation type="submission" date="2024-06" db="EMBL/GenBank/DDBJ databases">
        <title>Multi-omics analyses provide insights into the biosynthesis of the anticancer antibiotic pleurotin in Hohenbuehelia grisea.</title>
        <authorList>
            <person name="Weaver J.A."/>
            <person name="Alberti F."/>
        </authorList>
    </citation>
    <scope>NUCLEOTIDE SEQUENCE [LARGE SCALE GENOMIC DNA]</scope>
    <source>
        <strain evidence="3">T-177</strain>
    </source>
</reference>
<protein>
    <submittedName>
        <fullName evidence="2">Uncharacterized protein</fullName>
    </submittedName>
</protein>
<dbReference type="Proteomes" id="UP001556367">
    <property type="component" value="Unassembled WGS sequence"/>
</dbReference>
<evidence type="ECO:0000256" key="1">
    <source>
        <dbReference type="SAM" id="MobiDB-lite"/>
    </source>
</evidence>
<comment type="caution">
    <text evidence="2">The sequence shown here is derived from an EMBL/GenBank/DDBJ whole genome shotgun (WGS) entry which is preliminary data.</text>
</comment>
<feature type="compositionally biased region" description="Basic residues" evidence="1">
    <location>
        <begin position="180"/>
        <end position="193"/>
    </location>
</feature>
<proteinExistence type="predicted"/>
<evidence type="ECO:0000313" key="3">
    <source>
        <dbReference type="Proteomes" id="UP001556367"/>
    </source>
</evidence>